<evidence type="ECO:0000256" key="2">
    <source>
        <dbReference type="ARBA" id="ARBA00005179"/>
    </source>
</evidence>
<dbReference type="InterPro" id="IPR050121">
    <property type="entry name" value="Cytochrome_P450_monoxygenase"/>
</dbReference>
<dbReference type="GO" id="GO:0004497">
    <property type="term" value="F:monooxygenase activity"/>
    <property type="evidence" value="ECO:0007669"/>
    <property type="project" value="UniProtKB-KW"/>
</dbReference>
<evidence type="ECO:0000256" key="4">
    <source>
        <dbReference type="ARBA" id="ARBA00022617"/>
    </source>
</evidence>
<dbReference type="InterPro" id="IPR036396">
    <property type="entry name" value="Cyt_P450_sf"/>
</dbReference>
<comment type="pathway">
    <text evidence="2">Secondary metabolite biosynthesis.</text>
</comment>
<evidence type="ECO:0000256" key="7">
    <source>
        <dbReference type="ARBA" id="ARBA00023004"/>
    </source>
</evidence>
<dbReference type="GO" id="GO:0005506">
    <property type="term" value="F:iron ion binding"/>
    <property type="evidence" value="ECO:0007669"/>
    <property type="project" value="InterPro"/>
</dbReference>
<accession>A0AAD7X9X6</accession>
<dbReference type="InterPro" id="IPR001128">
    <property type="entry name" value="Cyt_P450"/>
</dbReference>
<evidence type="ECO:0000256" key="8">
    <source>
        <dbReference type="ARBA" id="ARBA00023033"/>
    </source>
</evidence>
<dbReference type="InterPro" id="IPR002401">
    <property type="entry name" value="Cyt_P450_E_grp-I"/>
</dbReference>
<keyword evidence="8" id="KW-0503">Monooxygenase</keyword>
<dbReference type="Proteomes" id="UP001215151">
    <property type="component" value="Unassembled WGS sequence"/>
</dbReference>
<keyword evidence="11" id="KW-1185">Reference proteome</keyword>
<comment type="cofactor">
    <cofactor evidence="1 9">
        <name>heme</name>
        <dbReference type="ChEBI" id="CHEBI:30413"/>
    </cofactor>
</comment>
<protein>
    <recommendedName>
        <fullName evidence="12">Cytochrome P450</fullName>
    </recommendedName>
</protein>
<reference evidence="10" key="1">
    <citation type="submission" date="2022-11" db="EMBL/GenBank/DDBJ databases">
        <title>Genome Sequence of Cubamyces cubensis.</title>
        <authorList>
            <person name="Buettner E."/>
        </authorList>
    </citation>
    <scope>NUCLEOTIDE SEQUENCE</scope>
    <source>
        <strain evidence="10">MPL-01</strain>
    </source>
</reference>
<dbReference type="SUPFAM" id="SSF48264">
    <property type="entry name" value="Cytochrome P450"/>
    <property type="match status" value="1"/>
</dbReference>
<dbReference type="Pfam" id="PF00067">
    <property type="entry name" value="p450"/>
    <property type="match status" value="1"/>
</dbReference>
<dbReference type="AlphaFoldDB" id="A0AAD7X9X6"/>
<dbReference type="CDD" id="cd11069">
    <property type="entry name" value="CYP_FUM15-like"/>
    <property type="match status" value="1"/>
</dbReference>
<evidence type="ECO:0000256" key="9">
    <source>
        <dbReference type="PIRSR" id="PIRSR602401-1"/>
    </source>
</evidence>
<evidence type="ECO:0000256" key="3">
    <source>
        <dbReference type="ARBA" id="ARBA00010617"/>
    </source>
</evidence>
<comment type="similarity">
    <text evidence="3">Belongs to the cytochrome P450 family.</text>
</comment>
<evidence type="ECO:0000313" key="11">
    <source>
        <dbReference type="Proteomes" id="UP001215151"/>
    </source>
</evidence>
<keyword evidence="4 9" id="KW-0349">Heme</keyword>
<dbReference type="PANTHER" id="PTHR24305">
    <property type="entry name" value="CYTOCHROME P450"/>
    <property type="match status" value="1"/>
</dbReference>
<dbReference type="PRINTS" id="PR00463">
    <property type="entry name" value="EP450I"/>
</dbReference>
<gene>
    <name evidence="10" type="ORF">ONZ51_g7729</name>
</gene>
<evidence type="ECO:0008006" key="12">
    <source>
        <dbReference type="Google" id="ProtNLM"/>
    </source>
</evidence>
<feature type="binding site" description="axial binding residue" evidence="9">
    <location>
        <position position="501"/>
    </location>
    <ligand>
        <name>heme</name>
        <dbReference type="ChEBI" id="CHEBI:30413"/>
    </ligand>
    <ligandPart>
        <name>Fe</name>
        <dbReference type="ChEBI" id="CHEBI:18248"/>
    </ligandPart>
</feature>
<proteinExistence type="inferred from homology"/>
<dbReference type="GO" id="GO:0020037">
    <property type="term" value="F:heme binding"/>
    <property type="evidence" value="ECO:0007669"/>
    <property type="project" value="InterPro"/>
</dbReference>
<dbReference type="Gene3D" id="1.10.630.10">
    <property type="entry name" value="Cytochrome P450"/>
    <property type="match status" value="1"/>
</dbReference>
<comment type="caution">
    <text evidence="10">The sequence shown here is derived from an EMBL/GenBank/DDBJ whole genome shotgun (WGS) entry which is preliminary data.</text>
</comment>
<name>A0AAD7X9X6_9APHY</name>
<dbReference type="EMBL" id="JAPEVG010000214">
    <property type="protein sequence ID" value="KAJ8473654.1"/>
    <property type="molecule type" value="Genomic_DNA"/>
</dbReference>
<sequence length="563" mass="64006">MSTDESGEMFTILLESALICAVTWTLWNYFRQMCVKSPLDNIPGPPSPSWMSGNLPQMFNRQGMPFYRHLIAKYGPVVRLQGAYGRKILYVYDPRAMHNIVVKDQYLYEQPDWFIESNLLTLGPGLLSTLGDHHRKQRRMLNPIFSINHMRHMIPMFYDVGHKLRAAIEERVCAAPAEIDMLNWMGRTALELIGQAGLGYSFDPLKEDVTPDVYAEAIKAYVPALYDLSVFRWTLPYLAHIGTPAFRRKMISWIPMKRLHKLQSVVDTMHRRATEIYLEKKARLEKGDDALLQQVGEGKDLMSILLKANMQASVEDRLSEEELVGQMVTMSFAAMDTTSNMLSRILHILAQRPDVQENLRAEILEASHDGRDLPYDELVALPHLDSVCRETLRLYVLTIPFPLHPPATFIFREAQRDMILPLSQPIQGLDGSLMTEISVPKGTVVHVGIMGSNMNKQLWGEDTWEWKPERWLAPLPETLSEAHIPGVYSNLMTFIGGGRACIGFKFSQLEMKVVLALLLSNFTFELSDKPIAWNISGIQFPTVGINGEKPELPLKVSRLVRSN</sequence>
<dbReference type="GO" id="GO:0016705">
    <property type="term" value="F:oxidoreductase activity, acting on paired donors, with incorporation or reduction of molecular oxygen"/>
    <property type="evidence" value="ECO:0007669"/>
    <property type="project" value="InterPro"/>
</dbReference>
<evidence type="ECO:0000256" key="5">
    <source>
        <dbReference type="ARBA" id="ARBA00022723"/>
    </source>
</evidence>
<organism evidence="10 11">
    <name type="scientific">Trametes cubensis</name>
    <dbReference type="NCBI Taxonomy" id="1111947"/>
    <lineage>
        <taxon>Eukaryota</taxon>
        <taxon>Fungi</taxon>
        <taxon>Dikarya</taxon>
        <taxon>Basidiomycota</taxon>
        <taxon>Agaricomycotina</taxon>
        <taxon>Agaricomycetes</taxon>
        <taxon>Polyporales</taxon>
        <taxon>Polyporaceae</taxon>
        <taxon>Trametes</taxon>
    </lineage>
</organism>
<evidence type="ECO:0000313" key="10">
    <source>
        <dbReference type="EMBL" id="KAJ8473654.1"/>
    </source>
</evidence>
<evidence type="ECO:0000256" key="1">
    <source>
        <dbReference type="ARBA" id="ARBA00001971"/>
    </source>
</evidence>
<dbReference type="PANTHER" id="PTHR24305:SF166">
    <property type="entry name" value="CYTOCHROME P450 12A4, MITOCHONDRIAL-RELATED"/>
    <property type="match status" value="1"/>
</dbReference>
<keyword evidence="6" id="KW-0560">Oxidoreductase</keyword>
<dbReference type="PRINTS" id="PR00385">
    <property type="entry name" value="P450"/>
</dbReference>
<evidence type="ECO:0000256" key="6">
    <source>
        <dbReference type="ARBA" id="ARBA00023002"/>
    </source>
</evidence>
<keyword evidence="7 9" id="KW-0408">Iron</keyword>
<keyword evidence="5 9" id="KW-0479">Metal-binding</keyword>